<dbReference type="GO" id="GO:0007018">
    <property type="term" value="P:microtubule-based movement"/>
    <property type="evidence" value="ECO:0007669"/>
    <property type="project" value="InterPro"/>
</dbReference>
<dbReference type="GeneID" id="25728400"/>
<dbReference type="PANTHER" id="PTHR45703:SF38">
    <property type="entry name" value="DYNEINS HEAVY CHAIN"/>
    <property type="match status" value="1"/>
</dbReference>
<dbReference type="GO" id="GO:0005524">
    <property type="term" value="F:ATP binding"/>
    <property type="evidence" value="ECO:0007669"/>
    <property type="project" value="InterPro"/>
</dbReference>
<reference evidence="3 4" key="1">
    <citation type="journal article" date="2013" name="BMC Genomics">
        <title>Reconstruction of the lipid metabolism for the microalga Monoraphidium neglectum from its genome sequence reveals characteristics suitable for biofuel production.</title>
        <authorList>
            <person name="Bogen C."/>
            <person name="Al-Dilaimi A."/>
            <person name="Albersmeier A."/>
            <person name="Wichmann J."/>
            <person name="Grundmann M."/>
            <person name="Rupp O."/>
            <person name="Lauersen K.J."/>
            <person name="Blifernez-Klassen O."/>
            <person name="Kalinowski J."/>
            <person name="Goesmann A."/>
            <person name="Mussgnug J.H."/>
            <person name="Kruse O."/>
        </authorList>
    </citation>
    <scope>NUCLEOTIDE SEQUENCE [LARGE SCALE GENOMIC DNA]</scope>
    <source>
        <strain evidence="3 4">SAG 48.87</strain>
    </source>
</reference>
<protein>
    <submittedName>
        <fullName evidence="3">Dynein beta chain, ciliary</fullName>
    </submittedName>
</protein>
<dbReference type="Gene3D" id="1.10.8.710">
    <property type="match status" value="1"/>
</dbReference>
<name>A0A0D2JAN4_9CHLO</name>
<dbReference type="KEGG" id="mng:MNEG_11165"/>
<sequence length="734" mass="78005">MNPGYAGRSELPDNLKALFRSVAMMVPDYALIAEIMLYSSGYLKARDLARKLVATYRLCSEQLSSQSHYDYGMRAVISVLRAAAANKQRSPEVPEEVLMLRSISDVNAPKFLAPDIPLFQGILGDLFPDRPRPLRAPEPFLLKAKQLYEMILVRHGLMVVGLSFGAKTCLYKVLAAALGDLEGQGLMGEHRVQVRCLNPKAVTLGQLYGQFDPVSHEWTDGVLAKAFRDAAVDTRPDRQWLLFDGPVDAVWIENMNTVLDDNKKLCLNSGEIIQMSAQMNLIFEVADLAVASPATVSRCGMVYVEPSQLGWRPILASWLAPPAAATPVADTKPAAGAGADKAAAAAAAGDKAERAAAPPTGAGGCLPASAGEAGRARVRALAEWLVDPCIAFLRRNCSELVPTSDIGLVASLLQLLHAQLDAFRALDAPPAPAAKGAKKRQPLARPLAALNGAFVFALLWSIGGACDGPGRSKFDRFVRALIARRVDARPDREIDPSKGGFDLGPGVEVRYPPGDAGAGDAGDAATGDAAILIQIPEGCSLFDLAFDPVSAMWRPWLAPGRGGADGAEEGEAAGGGGGECEDDALAAVAAAMGPAPVPHESTPFNEIVVPTVDSARYGFLLRLLAGHGKNVLFVGPTGTGKTVYIRQGLDALAAQGGYHMISTAFSAQTSANQTQDVIDGRLDKRRRGVYGPPWGSRAVVFVDDLNMPSLEVYGAQPPLELLRQLVDHEGWWVV</sequence>
<dbReference type="InterPro" id="IPR035699">
    <property type="entry name" value="AAA_6"/>
</dbReference>
<accession>A0A0D2JAN4</accession>
<dbReference type="InterPro" id="IPR027417">
    <property type="entry name" value="P-loop_NTPase"/>
</dbReference>
<feature type="domain" description="Dynein heavy chain AAA 5 extension" evidence="2">
    <location>
        <begin position="379"/>
        <end position="556"/>
    </location>
</feature>
<dbReference type="GO" id="GO:0051959">
    <property type="term" value="F:dynein light intermediate chain binding"/>
    <property type="evidence" value="ECO:0007669"/>
    <property type="project" value="InterPro"/>
</dbReference>
<dbReference type="RefSeq" id="XP_013895817.1">
    <property type="nucleotide sequence ID" value="XM_014040363.1"/>
</dbReference>
<dbReference type="InterPro" id="IPR041466">
    <property type="entry name" value="Dynein_AAA5_ext"/>
</dbReference>
<dbReference type="Pfam" id="PF17852">
    <property type="entry name" value="Dynein_AAA_lid"/>
    <property type="match status" value="1"/>
</dbReference>
<dbReference type="Gene3D" id="1.10.472.130">
    <property type="match status" value="1"/>
</dbReference>
<gene>
    <name evidence="3" type="ORF">MNEG_11165</name>
</gene>
<dbReference type="OrthoDB" id="5593012at2759"/>
<dbReference type="SUPFAM" id="SSF52540">
    <property type="entry name" value="P-loop containing nucleoside triphosphate hydrolases"/>
    <property type="match status" value="2"/>
</dbReference>
<organism evidence="3 4">
    <name type="scientific">Monoraphidium neglectum</name>
    <dbReference type="NCBI Taxonomy" id="145388"/>
    <lineage>
        <taxon>Eukaryota</taxon>
        <taxon>Viridiplantae</taxon>
        <taxon>Chlorophyta</taxon>
        <taxon>core chlorophytes</taxon>
        <taxon>Chlorophyceae</taxon>
        <taxon>CS clade</taxon>
        <taxon>Sphaeropleales</taxon>
        <taxon>Selenastraceae</taxon>
        <taxon>Monoraphidium</taxon>
    </lineage>
</organism>
<dbReference type="AlphaFoldDB" id="A0A0D2JAN4"/>
<dbReference type="FunFam" id="3.40.50.300:FF:000353">
    <property type="entry name" value="Dynein axonemal heavy chain 1"/>
    <property type="match status" value="1"/>
</dbReference>
<dbReference type="STRING" id="145388.A0A0D2JAN4"/>
<dbReference type="Pfam" id="PF12775">
    <property type="entry name" value="AAA_7"/>
    <property type="match status" value="1"/>
</dbReference>
<evidence type="ECO:0000313" key="3">
    <source>
        <dbReference type="EMBL" id="KIY96797.1"/>
    </source>
</evidence>
<evidence type="ECO:0000259" key="1">
    <source>
        <dbReference type="Pfam" id="PF12774"/>
    </source>
</evidence>
<keyword evidence="4" id="KW-1185">Reference proteome</keyword>
<dbReference type="Gene3D" id="3.40.50.300">
    <property type="entry name" value="P-loop containing nucleotide triphosphate hydrolases"/>
    <property type="match status" value="3"/>
</dbReference>
<dbReference type="EMBL" id="KK102840">
    <property type="protein sequence ID" value="KIY96797.1"/>
    <property type="molecule type" value="Genomic_DNA"/>
</dbReference>
<dbReference type="PANTHER" id="PTHR45703">
    <property type="entry name" value="DYNEIN HEAVY CHAIN"/>
    <property type="match status" value="1"/>
</dbReference>
<dbReference type="InterPro" id="IPR043157">
    <property type="entry name" value="Dynein_AAA1S"/>
</dbReference>
<feature type="domain" description="Dynein heavy chain hydrolytic ATP-binding dynein motor region" evidence="1">
    <location>
        <begin position="1"/>
        <end position="168"/>
    </location>
</feature>
<dbReference type="InterPro" id="IPR026983">
    <property type="entry name" value="DHC"/>
</dbReference>
<dbReference type="GO" id="GO:0045505">
    <property type="term" value="F:dynein intermediate chain binding"/>
    <property type="evidence" value="ECO:0007669"/>
    <property type="project" value="InterPro"/>
</dbReference>
<dbReference type="Pfam" id="PF12774">
    <property type="entry name" value="AAA_6"/>
    <property type="match status" value="1"/>
</dbReference>
<dbReference type="Proteomes" id="UP000054498">
    <property type="component" value="Unassembled WGS sequence"/>
</dbReference>
<proteinExistence type="predicted"/>
<dbReference type="FunFam" id="1.10.8.710:FF:000004">
    <property type="entry name" value="Dynein axonemal heavy chain 6"/>
    <property type="match status" value="1"/>
</dbReference>
<evidence type="ECO:0000259" key="2">
    <source>
        <dbReference type="Pfam" id="PF17852"/>
    </source>
</evidence>
<evidence type="ECO:0000313" key="4">
    <source>
        <dbReference type="Proteomes" id="UP000054498"/>
    </source>
</evidence>
<dbReference type="GO" id="GO:0030286">
    <property type="term" value="C:dynein complex"/>
    <property type="evidence" value="ECO:0007669"/>
    <property type="project" value="InterPro"/>
</dbReference>